<keyword evidence="2" id="KW-0413">Isomerase</keyword>
<comment type="similarity">
    <text evidence="1">Belongs to the PhzF family.</text>
</comment>
<dbReference type="InterPro" id="IPR003719">
    <property type="entry name" value="Phenazine_PhzF-like"/>
</dbReference>
<keyword evidence="5" id="KW-1185">Reference proteome</keyword>
<dbReference type="GO" id="GO:0016853">
    <property type="term" value="F:isomerase activity"/>
    <property type="evidence" value="ECO:0007669"/>
    <property type="project" value="UniProtKB-KW"/>
</dbReference>
<dbReference type="Gene3D" id="3.10.310.10">
    <property type="entry name" value="Diaminopimelate Epimerase, Chain A, domain 1"/>
    <property type="match status" value="2"/>
</dbReference>
<dbReference type="PIRSF" id="PIRSF016184">
    <property type="entry name" value="PhzC_PhzF"/>
    <property type="match status" value="1"/>
</dbReference>
<protein>
    <submittedName>
        <fullName evidence="4">Phenazine biosynthesis protein PhzF</fullName>
    </submittedName>
</protein>
<evidence type="ECO:0000313" key="4">
    <source>
        <dbReference type="EMBL" id="KIN12449.1"/>
    </source>
</evidence>
<dbReference type="SUPFAM" id="SSF54506">
    <property type="entry name" value="Diaminopimelate epimerase-like"/>
    <property type="match status" value="1"/>
</dbReference>
<evidence type="ECO:0000313" key="5">
    <source>
        <dbReference type="Proteomes" id="UP000031977"/>
    </source>
</evidence>
<organism evidence="4 5">
    <name type="scientific">Vibrio mytili</name>
    <dbReference type="NCBI Taxonomy" id="50718"/>
    <lineage>
        <taxon>Bacteria</taxon>
        <taxon>Pseudomonadati</taxon>
        <taxon>Pseudomonadota</taxon>
        <taxon>Gammaproteobacteria</taxon>
        <taxon>Vibrionales</taxon>
        <taxon>Vibrionaceae</taxon>
        <taxon>Vibrio</taxon>
    </lineage>
</organism>
<name>A0A0C3DLP5_9VIBR</name>
<dbReference type="Proteomes" id="UP000031977">
    <property type="component" value="Unassembled WGS sequence"/>
</dbReference>
<dbReference type="PANTHER" id="PTHR13774:SF17">
    <property type="entry name" value="PHENAZINE BIOSYNTHESIS-LIKE DOMAIN-CONTAINING PROTEIN"/>
    <property type="match status" value="1"/>
</dbReference>
<evidence type="ECO:0000256" key="1">
    <source>
        <dbReference type="ARBA" id="ARBA00008270"/>
    </source>
</evidence>
<sequence length="263" mass="28730">MELDIYVVDAFTDSQFKGNSAAVVPLTEWLAPELMQNIASENNLSETAFIKKTAPNQYEIRWFSPLTEIDFCGHATLASSLVLFEELGVEGSIEFHTLQVGQLSVVKNSLGKIEMSFPALPPQPVTKIPTALIEGLSSQVDRVLLSQQAYFVILGSQQAVESIEYQSLELKKLAPYDVVVTAKGSEYDFVSRYFWPANGGDEDPVTGSIHAGLAPFWAKELGKTSLIAYQASKRGGILHCDVSEGNVKVSGDGVLYMKGKIFV</sequence>
<evidence type="ECO:0000256" key="3">
    <source>
        <dbReference type="PIRSR" id="PIRSR016184-1"/>
    </source>
</evidence>
<dbReference type="PANTHER" id="PTHR13774">
    <property type="entry name" value="PHENAZINE BIOSYNTHESIS PROTEIN"/>
    <property type="match status" value="1"/>
</dbReference>
<accession>A0A0C3DLP5</accession>
<evidence type="ECO:0000256" key="2">
    <source>
        <dbReference type="ARBA" id="ARBA00023235"/>
    </source>
</evidence>
<reference evidence="4 5" key="1">
    <citation type="submission" date="2015-01" db="EMBL/GenBank/DDBJ databases">
        <title>Draft genome of Vibrio mytili type strain CAIM 528.</title>
        <authorList>
            <person name="Gonzalez-Castillo A."/>
            <person name="Gomez-Gil B."/>
            <person name="Enciso-Ibarra J."/>
        </authorList>
    </citation>
    <scope>NUCLEOTIDE SEQUENCE [LARGE SCALE GENOMIC DNA]</scope>
    <source>
        <strain evidence="4 5">CAIM 528</strain>
    </source>
</reference>
<dbReference type="GO" id="GO:0005737">
    <property type="term" value="C:cytoplasm"/>
    <property type="evidence" value="ECO:0007669"/>
    <property type="project" value="TreeGrafter"/>
</dbReference>
<dbReference type="RefSeq" id="WP_041153960.1">
    <property type="nucleotide sequence ID" value="NZ_CBCRVP010000022.1"/>
</dbReference>
<gene>
    <name evidence="4" type="ORF">SU60_01285</name>
</gene>
<dbReference type="EMBL" id="JXOK01000004">
    <property type="protein sequence ID" value="KIN12449.1"/>
    <property type="molecule type" value="Genomic_DNA"/>
</dbReference>
<dbReference type="NCBIfam" id="TIGR00654">
    <property type="entry name" value="PhzF_family"/>
    <property type="match status" value="1"/>
</dbReference>
<comment type="caution">
    <text evidence="4">The sequence shown here is derived from an EMBL/GenBank/DDBJ whole genome shotgun (WGS) entry which is preliminary data.</text>
</comment>
<dbReference type="OrthoDB" id="9788221at2"/>
<proteinExistence type="inferred from homology"/>
<feature type="active site" evidence="3">
    <location>
        <position position="46"/>
    </location>
</feature>
<dbReference type="Pfam" id="PF02567">
    <property type="entry name" value="PhzC-PhzF"/>
    <property type="match status" value="1"/>
</dbReference>
<dbReference type="AlphaFoldDB" id="A0A0C3DLP5"/>
<dbReference type="STRING" id="50718.SU60_01285"/>